<keyword evidence="3" id="KW-1185">Reference proteome</keyword>
<dbReference type="EMBL" id="CM001440">
    <property type="protein sequence ID" value="EHR59202.1"/>
    <property type="molecule type" value="Genomic_DNA"/>
</dbReference>
<dbReference type="eggNOG" id="COG3878">
    <property type="taxonomic scope" value="Bacteria"/>
</dbReference>
<dbReference type="Proteomes" id="UP000002791">
    <property type="component" value="Chromosome"/>
</dbReference>
<sequence>MTLTTPPRPYDILKHFPGLAPYAKSAVRLHPRKGAPGIDQSSIGGPLLWPADEPWPVCGLSHEPGMEEPFDGILRHRVAEGSHRWCEPELQTTREAPPSHDRNAPVPLIPVAQLYYRDVPGLPWADRYDLLQILWCPLDHTGTRTDTPYCPAFQIRWRRTEEVHEKLAVQPRPVMCVDEYVPNPCVVCPEVVTEYPNISTLPEALRRAIGDWEDQTGNSTAYSQDIATAPGWKVMGHGGYWGIIDPYPMMCECGEEQLPLFTAASGEFDGGTRSWRPSEEAESGRDLSDPVGVTIGRGYALQLYYCPTSEHHANRTEMS</sequence>
<reference evidence="2 3" key="1">
    <citation type="submission" date="2011-11" db="EMBL/GenBank/DDBJ databases">
        <title>The Noncontiguous Finished sequence of Saccharomonospora cyanea NA-134.</title>
        <authorList>
            <consortium name="US DOE Joint Genome Institute"/>
            <person name="Lucas S."/>
            <person name="Han J."/>
            <person name="Lapidus A."/>
            <person name="Cheng J.-F."/>
            <person name="Goodwin L."/>
            <person name="Pitluck S."/>
            <person name="Peters L."/>
            <person name="Ovchinnikova G."/>
            <person name="Lu M."/>
            <person name="Detter J.C."/>
            <person name="Han C."/>
            <person name="Tapia R."/>
            <person name="Land M."/>
            <person name="Hauser L."/>
            <person name="Kyrpides N."/>
            <person name="Ivanova N."/>
            <person name="Pagani I."/>
            <person name="Brambilla E.-M."/>
            <person name="Klenk H.-P."/>
            <person name="Woyke T."/>
        </authorList>
    </citation>
    <scope>NUCLEOTIDE SEQUENCE [LARGE SCALE GENOMIC DNA]</scope>
    <source>
        <strain evidence="2 3">NA-134</strain>
    </source>
</reference>
<feature type="region of interest" description="Disordered" evidence="1">
    <location>
        <begin position="269"/>
        <end position="289"/>
    </location>
</feature>
<organism evidence="2 3">
    <name type="scientific">Saccharomonospora cyanea NA-134</name>
    <dbReference type="NCBI Taxonomy" id="882082"/>
    <lineage>
        <taxon>Bacteria</taxon>
        <taxon>Bacillati</taxon>
        <taxon>Actinomycetota</taxon>
        <taxon>Actinomycetes</taxon>
        <taxon>Pseudonocardiales</taxon>
        <taxon>Pseudonocardiaceae</taxon>
        <taxon>Saccharomonospora</taxon>
    </lineage>
</organism>
<feature type="compositionally biased region" description="Basic and acidic residues" evidence="1">
    <location>
        <begin position="276"/>
        <end position="288"/>
    </location>
</feature>
<evidence type="ECO:0000313" key="3">
    <source>
        <dbReference type="Proteomes" id="UP000002791"/>
    </source>
</evidence>
<accession>H5XDC2</accession>
<proteinExistence type="predicted"/>
<protein>
    <recommendedName>
        <fullName evidence="4">DUF1963 domain-containing protein</fullName>
    </recommendedName>
</protein>
<evidence type="ECO:0008006" key="4">
    <source>
        <dbReference type="Google" id="ProtNLM"/>
    </source>
</evidence>
<dbReference type="Gene3D" id="2.30.320.10">
    <property type="entry name" value="YwqG-like"/>
    <property type="match status" value="1"/>
</dbReference>
<evidence type="ECO:0000256" key="1">
    <source>
        <dbReference type="SAM" id="MobiDB-lite"/>
    </source>
</evidence>
<dbReference type="STRING" id="882082.SaccyDRAFT_0266"/>
<dbReference type="RefSeq" id="WP_005452869.1">
    <property type="nucleotide sequence ID" value="NZ_CM001440.1"/>
</dbReference>
<dbReference type="AlphaFoldDB" id="H5XDC2"/>
<evidence type="ECO:0000313" key="2">
    <source>
        <dbReference type="EMBL" id="EHR59202.1"/>
    </source>
</evidence>
<gene>
    <name evidence="2" type="ORF">SaccyDRAFT_0266</name>
</gene>
<dbReference type="HOGENOM" id="CLU_038469_0_0_11"/>
<dbReference type="OrthoDB" id="4332009at2"/>
<name>H5XDC2_9PSEU</name>